<reference evidence="5 6" key="1">
    <citation type="journal article" date="2022" name="Front. Microbiol.">
        <title>High genomic differentiation and limited gene flow indicate recent cryptic speciation within the genus Laspinema (cyanobacteria).</title>
        <authorList>
            <person name="Stanojkovic A."/>
            <person name="Skoupy S."/>
            <person name="Skaloud P."/>
            <person name="Dvorak P."/>
        </authorList>
    </citation>
    <scope>NUCLEOTIDE SEQUENCE [LARGE SCALE GENOMIC DNA]</scope>
    <source>
        <strain evidence="5 6">D2a</strain>
    </source>
</reference>
<comment type="caution">
    <text evidence="5">The sequence shown here is derived from an EMBL/GenBank/DDBJ whole genome shotgun (WGS) entry which is preliminary data.</text>
</comment>
<dbReference type="Pfam" id="PF03328">
    <property type="entry name" value="HpcH_HpaI"/>
    <property type="match status" value="1"/>
</dbReference>
<dbReference type="InterPro" id="IPR050251">
    <property type="entry name" value="HpcH-HpaI_aldolase"/>
</dbReference>
<dbReference type="InterPro" id="IPR040442">
    <property type="entry name" value="Pyrv_kinase-like_dom_sf"/>
</dbReference>
<dbReference type="InterPro" id="IPR005000">
    <property type="entry name" value="Aldolase/citrate-lyase_domain"/>
</dbReference>
<dbReference type="RefSeq" id="WP_368008281.1">
    <property type="nucleotide sequence ID" value="NZ_JAMXFF010000037.1"/>
</dbReference>
<dbReference type="Gene3D" id="3.20.20.60">
    <property type="entry name" value="Phosphoenolpyruvate-binding domains"/>
    <property type="match status" value="1"/>
</dbReference>
<evidence type="ECO:0000256" key="3">
    <source>
        <dbReference type="ARBA" id="ARBA00023239"/>
    </source>
</evidence>
<dbReference type="InterPro" id="IPR015813">
    <property type="entry name" value="Pyrv/PenolPyrv_kinase-like_dom"/>
</dbReference>
<keyword evidence="3 5" id="KW-0456">Lyase</keyword>
<dbReference type="Proteomes" id="UP001525890">
    <property type="component" value="Unassembled WGS sequence"/>
</dbReference>
<evidence type="ECO:0000313" key="6">
    <source>
        <dbReference type="Proteomes" id="UP001525890"/>
    </source>
</evidence>
<dbReference type="EMBL" id="JAMXFF010000037">
    <property type="protein sequence ID" value="MCT7968787.1"/>
    <property type="molecule type" value="Genomic_DNA"/>
</dbReference>
<dbReference type="PANTHER" id="PTHR30502">
    <property type="entry name" value="2-KETO-3-DEOXY-L-RHAMNONATE ALDOLASE"/>
    <property type="match status" value="1"/>
</dbReference>
<dbReference type="GO" id="GO:0016829">
    <property type="term" value="F:lyase activity"/>
    <property type="evidence" value="ECO:0007669"/>
    <property type="project" value="UniProtKB-KW"/>
</dbReference>
<dbReference type="PANTHER" id="PTHR30502:SF0">
    <property type="entry name" value="PHOSPHOENOLPYRUVATE CARBOXYLASE FAMILY PROTEIN"/>
    <property type="match status" value="1"/>
</dbReference>
<comment type="similarity">
    <text evidence="1">Belongs to the HpcH/HpaI aldolase family.</text>
</comment>
<feature type="domain" description="HpcH/HpaI aldolase/citrate lyase" evidence="4">
    <location>
        <begin position="20"/>
        <end position="241"/>
    </location>
</feature>
<evidence type="ECO:0000256" key="2">
    <source>
        <dbReference type="ARBA" id="ARBA00022723"/>
    </source>
</evidence>
<dbReference type="SUPFAM" id="SSF51621">
    <property type="entry name" value="Phosphoenolpyruvate/pyruvate domain"/>
    <property type="match status" value="1"/>
</dbReference>
<keyword evidence="6" id="KW-1185">Reference proteome</keyword>
<sequence>MRENQLKRKLQQGETVLGPFINCPYPAFIEICGHAGFDFAVIDLEHGPLHILAAEDLCRAADSVGLAPIVRVSKNDASQIQRALDIGSAGVQVPQIETQGDAAAVIQGAKYNPVGTRGLSFGTRAGAYTSAGTNITDRLNAESLVIVHVEGQTGIENLAQIVTVPHIDVIFLGPYDLSQSLGIPGQVEDPRVVDLMKRAVTTIRDAGKAVGTFTTTPQSAKQWMEVGVQYIGLGMDVSIFFKACQSLVKAVRG</sequence>
<evidence type="ECO:0000259" key="4">
    <source>
        <dbReference type="Pfam" id="PF03328"/>
    </source>
</evidence>
<proteinExistence type="inferred from homology"/>
<name>A0ABT2MVM6_9CYAN</name>
<accession>A0ABT2MVM6</accession>
<keyword evidence="2" id="KW-0479">Metal-binding</keyword>
<organism evidence="5 6">
    <name type="scientific">Laspinema palackyanum D2a</name>
    <dbReference type="NCBI Taxonomy" id="2953684"/>
    <lineage>
        <taxon>Bacteria</taxon>
        <taxon>Bacillati</taxon>
        <taxon>Cyanobacteriota</taxon>
        <taxon>Cyanophyceae</taxon>
        <taxon>Oscillatoriophycideae</taxon>
        <taxon>Oscillatoriales</taxon>
        <taxon>Laspinemataceae</taxon>
        <taxon>Laspinema</taxon>
        <taxon>Laspinema palackyanum</taxon>
    </lineage>
</organism>
<gene>
    <name evidence="5" type="ORF">NG799_20980</name>
</gene>
<protein>
    <submittedName>
        <fullName evidence="5">Aldolase/citrate lyase family protein</fullName>
    </submittedName>
</protein>
<evidence type="ECO:0000313" key="5">
    <source>
        <dbReference type="EMBL" id="MCT7968787.1"/>
    </source>
</evidence>
<evidence type="ECO:0000256" key="1">
    <source>
        <dbReference type="ARBA" id="ARBA00005568"/>
    </source>
</evidence>